<protein>
    <submittedName>
        <fullName evidence="3">Uncharacterized protein</fullName>
    </submittedName>
</protein>
<feature type="compositionally biased region" description="Basic and acidic residues" evidence="1">
    <location>
        <begin position="30"/>
        <end position="40"/>
    </location>
</feature>
<sequence length="178" mass="19291">MSLRRSSSSPVVRSHPENSVDHFSITMETPSDHPRTRNTEMKISNPAYPRSDSSPEELAIDTDNTNQSQDLNPIVRLFRDLDLSKILLGLGVTLAAALVKAKDSDSSVVSPLTVLSLCIGLAASWNGLLLRTTFHTTSIVLEQIGAVCILFAFYGVVGSLLPPQFSWASWANKGAYGC</sequence>
<feature type="compositionally biased region" description="Low complexity" evidence="1">
    <location>
        <begin position="1"/>
        <end position="13"/>
    </location>
</feature>
<keyword evidence="2" id="KW-0812">Transmembrane</keyword>
<feature type="transmembrane region" description="Helical" evidence="2">
    <location>
        <begin position="140"/>
        <end position="161"/>
    </location>
</feature>
<dbReference type="EMBL" id="CAUOFW020008102">
    <property type="protein sequence ID" value="CAK9181618.1"/>
    <property type="molecule type" value="Genomic_DNA"/>
</dbReference>
<reference evidence="3 5" key="1">
    <citation type="submission" date="2024-02" db="EMBL/GenBank/DDBJ databases">
        <authorList>
            <person name="Vignale AGUSTIN F."/>
            <person name="Sosa J E."/>
            <person name="Modenutti C."/>
        </authorList>
    </citation>
    <scope>NUCLEOTIDE SEQUENCE [LARGE SCALE GENOMIC DNA]</scope>
</reference>
<keyword evidence="2" id="KW-0472">Membrane</keyword>
<evidence type="ECO:0000313" key="5">
    <source>
        <dbReference type="Proteomes" id="UP001642360"/>
    </source>
</evidence>
<evidence type="ECO:0000256" key="2">
    <source>
        <dbReference type="SAM" id="Phobius"/>
    </source>
</evidence>
<dbReference type="Proteomes" id="UP001642360">
    <property type="component" value="Unassembled WGS sequence"/>
</dbReference>
<accession>A0ABC8SES3</accession>
<organism evidence="3 5">
    <name type="scientific">Ilex paraguariensis</name>
    <name type="common">yerba mate</name>
    <dbReference type="NCBI Taxonomy" id="185542"/>
    <lineage>
        <taxon>Eukaryota</taxon>
        <taxon>Viridiplantae</taxon>
        <taxon>Streptophyta</taxon>
        <taxon>Embryophyta</taxon>
        <taxon>Tracheophyta</taxon>
        <taxon>Spermatophyta</taxon>
        <taxon>Magnoliopsida</taxon>
        <taxon>eudicotyledons</taxon>
        <taxon>Gunneridae</taxon>
        <taxon>Pentapetalae</taxon>
        <taxon>asterids</taxon>
        <taxon>campanulids</taxon>
        <taxon>Aquifoliales</taxon>
        <taxon>Aquifoliaceae</taxon>
        <taxon>Ilex</taxon>
    </lineage>
</organism>
<evidence type="ECO:0000313" key="4">
    <source>
        <dbReference type="EMBL" id="CAK9181618.1"/>
    </source>
</evidence>
<keyword evidence="5" id="KW-1185">Reference proteome</keyword>
<dbReference type="EMBL" id="CAUOFW020002725">
    <property type="protein sequence ID" value="CAK9155703.1"/>
    <property type="molecule type" value="Genomic_DNA"/>
</dbReference>
<feature type="transmembrane region" description="Helical" evidence="2">
    <location>
        <begin position="108"/>
        <end position="128"/>
    </location>
</feature>
<proteinExistence type="predicted"/>
<name>A0ABC8SES3_9AQUA</name>
<feature type="region of interest" description="Disordered" evidence="1">
    <location>
        <begin position="1"/>
        <end position="65"/>
    </location>
</feature>
<gene>
    <name evidence="3" type="ORF">ILEXP_LOCUS24110</name>
    <name evidence="4" type="ORF">ILEXP_LOCUS51693</name>
</gene>
<keyword evidence="2" id="KW-1133">Transmembrane helix</keyword>
<evidence type="ECO:0000256" key="1">
    <source>
        <dbReference type="SAM" id="MobiDB-lite"/>
    </source>
</evidence>
<dbReference type="AlphaFoldDB" id="A0ABC8SES3"/>
<evidence type="ECO:0000313" key="3">
    <source>
        <dbReference type="EMBL" id="CAK9155703.1"/>
    </source>
</evidence>
<comment type="caution">
    <text evidence="3">The sequence shown here is derived from an EMBL/GenBank/DDBJ whole genome shotgun (WGS) entry which is preliminary data.</text>
</comment>